<feature type="domain" description="Mannosyl-glycoprotein endo-beta-N-acetylglucosamidase-like" evidence="2">
    <location>
        <begin position="131"/>
        <end position="260"/>
    </location>
</feature>
<dbReference type="NCBIfam" id="NF007681">
    <property type="entry name" value="PRK10356.1"/>
    <property type="match status" value="1"/>
</dbReference>
<feature type="region of interest" description="Disordered" evidence="1">
    <location>
        <begin position="32"/>
        <end position="63"/>
    </location>
</feature>
<dbReference type="InterPro" id="IPR002901">
    <property type="entry name" value="MGlyc_endo_b_GlcNAc-like_dom"/>
</dbReference>
<evidence type="ECO:0000313" key="4">
    <source>
        <dbReference type="Proteomes" id="UP001246690"/>
    </source>
</evidence>
<proteinExistence type="predicted"/>
<accession>A0ABY9SAN0</accession>
<evidence type="ECO:0000259" key="2">
    <source>
        <dbReference type="SMART" id="SM00047"/>
    </source>
</evidence>
<dbReference type="Gene3D" id="1.10.530.10">
    <property type="match status" value="1"/>
</dbReference>
<dbReference type="InterPro" id="IPR053195">
    <property type="entry name" value="Bax-like"/>
</dbReference>
<dbReference type="Pfam" id="PF01832">
    <property type="entry name" value="Glucosaminidase"/>
    <property type="match status" value="1"/>
</dbReference>
<reference evidence="3 4" key="1">
    <citation type="submission" date="2023-09" db="EMBL/GenBank/DDBJ databases">
        <title>Buttiauxella selenatireducens sp. nov., isolated from the rhizosphere of Cardamine hupingshanesis.</title>
        <authorList>
            <person name="Zhang S."/>
            <person name="Xu Z."/>
            <person name="Wang H."/>
            <person name="Guo Y."/>
        </authorList>
    </citation>
    <scope>NUCLEOTIDE SEQUENCE [LARGE SCALE GENOMIC DNA]</scope>
    <source>
        <strain evidence="3 4">R73</strain>
    </source>
</reference>
<feature type="compositionally biased region" description="Polar residues" evidence="1">
    <location>
        <begin position="41"/>
        <end position="52"/>
    </location>
</feature>
<dbReference type="SMART" id="SM00047">
    <property type="entry name" value="LYZ2"/>
    <property type="match status" value="1"/>
</dbReference>
<sequence length="277" mass="31497">MISTPIRRFGAAILMLLTFSFSTGVLASKHEPKSHKAQLTAKKSTNTQSKKLASSKKEYSRNSEIASLPDLRKYPSGTPRKKAFLRTVMPYITSQNAAITAERNWLVSKQYEKRWSPSERARLKDITKRYKIAWNGNTRSVPWNTLMEKVDIIPTNMVATMAAAESGWGTSKLARSNNNLFGMKCSKRHCNSEPGKVKGYLHYDSVKEGVNSYVTNLNTHPAYKSFRKSRAQLRKADQEVTASNMIHKLKGYSTRGNSYNNYLFAMYQTNQRFMTPN</sequence>
<dbReference type="PANTHER" id="PTHR40572">
    <property type="entry name" value="PROTEIN BAX"/>
    <property type="match status" value="1"/>
</dbReference>
<organism evidence="3 4">
    <name type="scientific">Buttiauxella selenatireducens</name>
    <dbReference type="NCBI Taxonomy" id="3073902"/>
    <lineage>
        <taxon>Bacteria</taxon>
        <taxon>Pseudomonadati</taxon>
        <taxon>Pseudomonadota</taxon>
        <taxon>Gammaproteobacteria</taxon>
        <taxon>Enterobacterales</taxon>
        <taxon>Enterobacteriaceae</taxon>
        <taxon>Buttiauxella</taxon>
    </lineage>
</organism>
<dbReference type="Proteomes" id="UP001246690">
    <property type="component" value="Chromosome"/>
</dbReference>
<dbReference type="EMBL" id="CP133838">
    <property type="protein sequence ID" value="WMY74551.1"/>
    <property type="molecule type" value="Genomic_DNA"/>
</dbReference>
<name>A0ABY9SAN0_9ENTR</name>
<protein>
    <submittedName>
        <fullName evidence="3">Protein bax</fullName>
    </submittedName>
</protein>
<keyword evidence="4" id="KW-1185">Reference proteome</keyword>
<gene>
    <name evidence="3" type="ORF">RHD99_00760</name>
</gene>
<evidence type="ECO:0000256" key="1">
    <source>
        <dbReference type="SAM" id="MobiDB-lite"/>
    </source>
</evidence>
<dbReference type="PANTHER" id="PTHR40572:SF1">
    <property type="entry name" value="PROTEIN BAX"/>
    <property type="match status" value="1"/>
</dbReference>
<evidence type="ECO:0000313" key="3">
    <source>
        <dbReference type="EMBL" id="WMY74551.1"/>
    </source>
</evidence>
<dbReference type="RefSeq" id="WP_309877146.1">
    <property type="nucleotide sequence ID" value="NZ_CP133838.1"/>
</dbReference>